<feature type="compositionally biased region" description="Basic and acidic residues" evidence="1">
    <location>
        <begin position="127"/>
        <end position="136"/>
    </location>
</feature>
<dbReference type="PANTHER" id="PTHR37187:SF19">
    <property type="entry name" value="(RAPE) HYPOTHETICAL PROTEIN"/>
    <property type="match status" value="1"/>
</dbReference>
<dbReference type="EMBL" id="OZ021738">
    <property type="protein sequence ID" value="CAK9321155.1"/>
    <property type="molecule type" value="Genomic_DNA"/>
</dbReference>
<sequence>MPSGAKKRKAAKKKKELEAHINPSSNTSHGNEDAKNQDDKGSDSGEIDSPASRNHPSHSNPFGEGNKEIKESSSSNAGVPGNVGTNQKVGLDSQRKNGNVQNESVKGSRDEDHSSSSSDDESVNTTKKPEVLDGKTNDLVVPIAASIVDSITPELSASEETISIAESAYVENTVIPDMIVSKKLETTPFHSTDGVAYVPVTAPRDLSSKPNEDRNSHLSAHVADYESAENSKPESEHQPLIGSRPPFLYIGNENSSHEG</sequence>
<name>A0ABP0YQU6_9ROSI</name>
<reference evidence="2 3" key="1">
    <citation type="submission" date="2024-03" db="EMBL/GenBank/DDBJ databases">
        <authorList>
            <person name="Gkanogiannis A."/>
            <person name="Becerra Lopez-Lavalle L."/>
        </authorList>
    </citation>
    <scope>NUCLEOTIDE SEQUENCE [LARGE SCALE GENOMIC DNA]</scope>
</reference>
<feature type="compositionally biased region" description="Basic residues" evidence="1">
    <location>
        <begin position="1"/>
        <end position="14"/>
    </location>
</feature>
<feature type="compositionally biased region" description="Basic and acidic residues" evidence="1">
    <location>
        <begin position="206"/>
        <end position="216"/>
    </location>
</feature>
<evidence type="ECO:0000256" key="1">
    <source>
        <dbReference type="SAM" id="MobiDB-lite"/>
    </source>
</evidence>
<feature type="compositionally biased region" description="Polar residues" evidence="1">
    <location>
        <begin position="72"/>
        <end position="88"/>
    </location>
</feature>
<gene>
    <name evidence="2" type="ORF">CITCOLO1_LOCUS13222</name>
</gene>
<dbReference type="Proteomes" id="UP001642487">
    <property type="component" value="Chromosome 4"/>
</dbReference>
<evidence type="ECO:0000313" key="3">
    <source>
        <dbReference type="Proteomes" id="UP001642487"/>
    </source>
</evidence>
<feature type="compositionally biased region" description="Basic and acidic residues" evidence="1">
    <location>
        <begin position="30"/>
        <end position="43"/>
    </location>
</feature>
<feature type="region of interest" description="Disordered" evidence="1">
    <location>
        <begin position="203"/>
        <end position="259"/>
    </location>
</feature>
<keyword evidence="3" id="KW-1185">Reference proteome</keyword>
<dbReference type="PANTHER" id="PTHR37187">
    <property type="entry name" value="EXPRESSED PROTEIN"/>
    <property type="match status" value="1"/>
</dbReference>
<feature type="compositionally biased region" description="Polar residues" evidence="1">
    <location>
        <begin position="96"/>
        <end position="105"/>
    </location>
</feature>
<organism evidence="2 3">
    <name type="scientific">Citrullus colocynthis</name>
    <name type="common">colocynth</name>
    <dbReference type="NCBI Taxonomy" id="252529"/>
    <lineage>
        <taxon>Eukaryota</taxon>
        <taxon>Viridiplantae</taxon>
        <taxon>Streptophyta</taxon>
        <taxon>Embryophyta</taxon>
        <taxon>Tracheophyta</taxon>
        <taxon>Spermatophyta</taxon>
        <taxon>Magnoliopsida</taxon>
        <taxon>eudicotyledons</taxon>
        <taxon>Gunneridae</taxon>
        <taxon>Pentapetalae</taxon>
        <taxon>rosids</taxon>
        <taxon>fabids</taxon>
        <taxon>Cucurbitales</taxon>
        <taxon>Cucurbitaceae</taxon>
        <taxon>Benincaseae</taxon>
        <taxon>Citrullus</taxon>
    </lineage>
</organism>
<evidence type="ECO:0000313" key="2">
    <source>
        <dbReference type="EMBL" id="CAK9321155.1"/>
    </source>
</evidence>
<protein>
    <submittedName>
        <fullName evidence="2">Uncharacterized protein</fullName>
    </submittedName>
</protein>
<feature type="compositionally biased region" description="Polar residues" evidence="1">
    <location>
        <begin position="51"/>
        <end position="60"/>
    </location>
</feature>
<accession>A0ABP0YQU6</accession>
<proteinExistence type="predicted"/>
<feature type="region of interest" description="Disordered" evidence="1">
    <location>
        <begin position="1"/>
        <end position="137"/>
    </location>
</feature>